<keyword evidence="2" id="KW-1185">Reference proteome</keyword>
<dbReference type="Proteomes" id="UP000733379">
    <property type="component" value="Unassembled WGS sequence"/>
</dbReference>
<dbReference type="EMBL" id="JAHKNI010000026">
    <property type="protein sequence ID" value="MBU3067878.1"/>
    <property type="molecule type" value="Genomic_DNA"/>
</dbReference>
<comment type="caution">
    <text evidence="1">The sequence shown here is derived from an EMBL/GenBank/DDBJ whole genome shotgun (WGS) entry which is preliminary data.</text>
</comment>
<organism evidence="1 2">
    <name type="scientific">Nocardia albiluteola</name>
    <dbReference type="NCBI Taxonomy" id="2842303"/>
    <lineage>
        <taxon>Bacteria</taxon>
        <taxon>Bacillati</taxon>
        <taxon>Actinomycetota</taxon>
        <taxon>Actinomycetes</taxon>
        <taxon>Mycobacteriales</taxon>
        <taxon>Nocardiaceae</taxon>
        <taxon>Nocardia</taxon>
    </lineage>
</organism>
<gene>
    <name evidence="1" type="ORF">KO481_40990</name>
</gene>
<accession>A0ABS6BC64</accession>
<protein>
    <recommendedName>
        <fullName evidence="3">MmyB-like transcription regulator ligand binding domain-containing protein</fullName>
    </recommendedName>
</protein>
<reference evidence="1 2" key="1">
    <citation type="submission" date="2021-06" db="EMBL/GenBank/DDBJ databases">
        <title>Actinomycetes sequencing.</title>
        <authorList>
            <person name="Shan Q."/>
        </authorList>
    </citation>
    <scope>NUCLEOTIDE SEQUENCE [LARGE SCALE GENOMIC DNA]</scope>
    <source>
        <strain evidence="1 2">NEAU-G5</strain>
    </source>
</reference>
<name>A0ABS6BC64_9NOCA</name>
<sequence>MNEALRHPVGAALHDILSGRMPWPAVVVGPYGRMIAANPAVEVFFLDVARPTCWNRRSTSCGCWSTPAGTARLLGDYNDGIVASQFLWCTATTAGTAGGENGFTYGLLCANEMRAADDARCKVSAIAMNRYP</sequence>
<proteinExistence type="predicted"/>
<evidence type="ECO:0008006" key="3">
    <source>
        <dbReference type="Google" id="ProtNLM"/>
    </source>
</evidence>
<evidence type="ECO:0000313" key="1">
    <source>
        <dbReference type="EMBL" id="MBU3067878.1"/>
    </source>
</evidence>
<dbReference type="RefSeq" id="WP_215923957.1">
    <property type="nucleotide sequence ID" value="NZ_JAHKNI010000026.1"/>
</dbReference>
<evidence type="ECO:0000313" key="2">
    <source>
        <dbReference type="Proteomes" id="UP000733379"/>
    </source>
</evidence>